<comment type="caution">
    <text evidence="6">The sequence shown here is derived from an EMBL/GenBank/DDBJ whole genome shotgun (WGS) entry which is preliminary data.</text>
</comment>
<dbReference type="InterPro" id="IPR043136">
    <property type="entry name" value="B30.2/SPRY_sf"/>
</dbReference>
<dbReference type="InterPro" id="IPR018957">
    <property type="entry name" value="Znf_C3HC4_RING-type"/>
</dbReference>
<dbReference type="PANTHER" id="PTHR12429">
    <property type="entry name" value="NEURALIZED"/>
    <property type="match status" value="1"/>
</dbReference>
<evidence type="ECO:0000259" key="5">
    <source>
        <dbReference type="PROSITE" id="PS50089"/>
    </source>
</evidence>
<dbReference type="InterPro" id="IPR006573">
    <property type="entry name" value="NHR_dom"/>
</dbReference>
<dbReference type="PROSITE" id="PS50089">
    <property type="entry name" value="ZF_RING_2"/>
    <property type="match status" value="1"/>
</dbReference>
<dbReference type="EMBL" id="PZQS01000011">
    <property type="protein sequence ID" value="PVD21773.1"/>
    <property type="molecule type" value="Genomic_DNA"/>
</dbReference>
<dbReference type="SUPFAM" id="SSF57850">
    <property type="entry name" value="RING/U-box"/>
    <property type="match status" value="1"/>
</dbReference>
<dbReference type="GO" id="GO:0061630">
    <property type="term" value="F:ubiquitin protein ligase activity"/>
    <property type="evidence" value="ECO:0007669"/>
    <property type="project" value="TreeGrafter"/>
</dbReference>
<keyword evidence="3" id="KW-0862">Zinc</keyword>
<organism evidence="6 7">
    <name type="scientific">Pomacea canaliculata</name>
    <name type="common">Golden apple snail</name>
    <dbReference type="NCBI Taxonomy" id="400727"/>
    <lineage>
        <taxon>Eukaryota</taxon>
        <taxon>Metazoa</taxon>
        <taxon>Spiralia</taxon>
        <taxon>Lophotrochozoa</taxon>
        <taxon>Mollusca</taxon>
        <taxon>Gastropoda</taxon>
        <taxon>Caenogastropoda</taxon>
        <taxon>Architaenioglossa</taxon>
        <taxon>Ampullarioidea</taxon>
        <taxon>Ampullariidae</taxon>
        <taxon>Pomacea</taxon>
    </lineage>
</organism>
<evidence type="ECO:0000256" key="4">
    <source>
        <dbReference type="PROSITE-ProRule" id="PRU00175"/>
    </source>
</evidence>
<dbReference type="InterPro" id="IPR017907">
    <property type="entry name" value="Znf_RING_CS"/>
</dbReference>
<dbReference type="OrthoDB" id="6091650at2759"/>
<sequence length="224" mass="25645">MAQNCLYQIRVDKMNRSWNSSHIMYYGVTGTHPSNLKIQEHMYQTNFIIVKRLGDSTTSLEEGSVIGLIIDSSNDLHLYLNGEDLGVTEKNVPRPCYAAFDLNRRVVKWRHFLAERDDFKGSYFKHFEDVPVFARDCLCNSTLHSMMAGVSSETHERECAVCTNEFTTPKILPCGHLLCRQCVISWLDSKSDAGCPLCRYPIARNKMSQMEIPRILPTPCQQNM</sequence>
<dbReference type="PROSITE" id="PS00518">
    <property type="entry name" value="ZF_RING_1"/>
    <property type="match status" value="1"/>
</dbReference>
<dbReference type="Pfam" id="PF00097">
    <property type="entry name" value="zf-C3HC4"/>
    <property type="match status" value="1"/>
</dbReference>
<keyword evidence="1" id="KW-0479">Metal-binding</keyword>
<dbReference type="InterPro" id="IPR037962">
    <property type="entry name" value="Neuralized"/>
</dbReference>
<evidence type="ECO:0000256" key="2">
    <source>
        <dbReference type="ARBA" id="ARBA00022771"/>
    </source>
</evidence>
<accession>A0A2T7NKS6</accession>
<dbReference type="Pfam" id="PF07177">
    <property type="entry name" value="Neuralized"/>
    <property type="match status" value="1"/>
</dbReference>
<evidence type="ECO:0000256" key="1">
    <source>
        <dbReference type="ARBA" id="ARBA00022723"/>
    </source>
</evidence>
<evidence type="ECO:0000313" key="6">
    <source>
        <dbReference type="EMBL" id="PVD21773.1"/>
    </source>
</evidence>
<gene>
    <name evidence="6" type="ORF">C0Q70_17574</name>
</gene>
<dbReference type="Proteomes" id="UP000245119">
    <property type="component" value="Linkage Group LG11"/>
</dbReference>
<dbReference type="Gene3D" id="2.60.120.920">
    <property type="match status" value="1"/>
</dbReference>
<dbReference type="Gene3D" id="3.30.40.10">
    <property type="entry name" value="Zinc/RING finger domain, C3HC4 (zinc finger)"/>
    <property type="match status" value="1"/>
</dbReference>
<dbReference type="AlphaFoldDB" id="A0A2T7NKS6"/>
<dbReference type="InterPro" id="IPR013083">
    <property type="entry name" value="Znf_RING/FYVE/PHD"/>
</dbReference>
<protein>
    <recommendedName>
        <fullName evidence="5">RING-type domain-containing protein</fullName>
    </recommendedName>
</protein>
<name>A0A2T7NKS6_POMCA</name>
<proteinExistence type="predicted"/>
<evidence type="ECO:0000313" key="7">
    <source>
        <dbReference type="Proteomes" id="UP000245119"/>
    </source>
</evidence>
<feature type="domain" description="RING-type" evidence="5">
    <location>
        <begin position="159"/>
        <end position="199"/>
    </location>
</feature>
<reference evidence="6 7" key="1">
    <citation type="submission" date="2018-04" db="EMBL/GenBank/DDBJ databases">
        <title>The genome of golden apple snail Pomacea canaliculata provides insight into stress tolerance and invasive adaptation.</title>
        <authorList>
            <person name="Liu C."/>
            <person name="Liu B."/>
            <person name="Ren Y."/>
            <person name="Zhang Y."/>
            <person name="Wang H."/>
            <person name="Li S."/>
            <person name="Jiang F."/>
            <person name="Yin L."/>
            <person name="Zhang G."/>
            <person name="Qian W."/>
            <person name="Fan W."/>
        </authorList>
    </citation>
    <scope>NUCLEOTIDE SEQUENCE [LARGE SCALE GENOMIC DNA]</scope>
    <source>
        <strain evidence="6">SZHN2017</strain>
        <tissue evidence="6">Muscle</tissue>
    </source>
</reference>
<keyword evidence="2 4" id="KW-0863">Zinc-finger</keyword>
<dbReference type="GO" id="GO:0008270">
    <property type="term" value="F:zinc ion binding"/>
    <property type="evidence" value="ECO:0007669"/>
    <property type="project" value="UniProtKB-KW"/>
</dbReference>
<dbReference type="PANTHER" id="PTHR12429:SF8">
    <property type="entry name" value="NEURALIZED-LIKE PROTEIN 2"/>
    <property type="match status" value="1"/>
</dbReference>
<dbReference type="SMART" id="SM00184">
    <property type="entry name" value="RING"/>
    <property type="match status" value="1"/>
</dbReference>
<dbReference type="InterPro" id="IPR001841">
    <property type="entry name" value="Znf_RING"/>
</dbReference>
<evidence type="ECO:0000256" key="3">
    <source>
        <dbReference type="ARBA" id="ARBA00022833"/>
    </source>
</evidence>
<keyword evidence="7" id="KW-1185">Reference proteome</keyword>